<dbReference type="Pfam" id="PF00270">
    <property type="entry name" value="DEAD"/>
    <property type="match status" value="1"/>
</dbReference>
<dbReference type="Gene3D" id="3.40.50.300">
    <property type="entry name" value="P-loop containing nucleotide triphosphate hydrolases"/>
    <property type="match status" value="1"/>
</dbReference>
<evidence type="ECO:0000313" key="8">
    <source>
        <dbReference type="Proteomes" id="UP000027456"/>
    </source>
</evidence>
<comment type="caution">
    <text evidence="7">The sequence shown here is derived from an EMBL/GenBank/DDBJ whole genome shotgun (WGS) entry which is preliminary data.</text>
</comment>
<evidence type="ECO:0000313" key="7">
    <source>
        <dbReference type="EMBL" id="KEP45375.1"/>
    </source>
</evidence>
<feature type="domain" description="Helicase ATP-binding" evidence="6">
    <location>
        <begin position="74"/>
        <end position="202"/>
    </location>
</feature>
<dbReference type="GO" id="GO:0005524">
    <property type="term" value="F:ATP binding"/>
    <property type="evidence" value="ECO:0007669"/>
    <property type="project" value="InterPro"/>
</dbReference>
<keyword evidence="7" id="KW-0347">Helicase</keyword>
<dbReference type="GO" id="GO:0005694">
    <property type="term" value="C:chromosome"/>
    <property type="evidence" value="ECO:0007669"/>
    <property type="project" value="TreeGrafter"/>
</dbReference>
<dbReference type="GO" id="GO:0005737">
    <property type="term" value="C:cytoplasm"/>
    <property type="evidence" value="ECO:0007669"/>
    <property type="project" value="TreeGrafter"/>
</dbReference>
<dbReference type="GO" id="GO:0043138">
    <property type="term" value="F:3'-5' DNA helicase activity"/>
    <property type="evidence" value="ECO:0007669"/>
    <property type="project" value="UniProtKB-EC"/>
</dbReference>
<evidence type="ECO:0000256" key="3">
    <source>
        <dbReference type="ARBA" id="ARBA00023235"/>
    </source>
</evidence>
<keyword evidence="7" id="KW-0378">Hydrolase</keyword>
<dbReference type="SMART" id="SM00487">
    <property type="entry name" value="DEXDc"/>
    <property type="match status" value="1"/>
</dbReference>
<dbReference type="Proteomes" id="UP000027456">
    <property type="component" value="Unassembled WGS sequence"/>
</dbReference>
<keyword evidence="2" id="KW-0238">DNA-binding</keyword>
<evidence type="ECO:0000256" key="5">
    <source>
        <dbReference type="ARBA" id="ARBA00034808"/>
    </source>
</evidence>
<sequence>MSDNELLDKDGDIQLDKATNKLLDQDPNKFNPYLSLDKFQFGSEDYCDNFKKALATESKLCTKHNPFPWQLEVALSCHLGRDGFLLAGTGSGKTLAMIGLAFLDKRHCVFLISPLNALANAQVKQFEDWGLAAVAVNASTRYKDLYQDIKNGRYQIIISSIEVFLDLTRLLPIVKSPKLAMLGPQLIIIDEAHCIIKWGPHF</sequence>
<dbReference type="PANTHER" id="PTHR13710:SF105">
    <property type="entry name" value="ATP-DEPENDENT DNA HELICASE Q1"/>
    <property type="match status" value="1"/>
</dbReference>
<dbReference type="GO" id="GO:0003677">
    <property type="term" value="F:DNA binding"/>
    <property type="evidence" value="ECO:0007669"/>
    <property type="project" value="UniProtKB-KW"/>
</dbReference>
<comment type="catalytic activity">
    <reaction evidence="4">
        <text>Couples ATP hydrolysis with the unwinding of duplex DNA by translocating in the 3'-5' direction.</text>
        <dbReference type="EC" id="5.6.2.4"/>
    </reaction>
</comment>
<gene>
    <name evidence="7" type="ORF">V565_281020</name>
</gene>
<dbReference type="OrthoDB" id="2499463at2759"/>
<organism evidence="7 8">
    <name type="scientific">Rhizoctonia solani 123E</name>
    <dbReference type="NCBI Taxonomy" id="1423351"/>
    <lineage>
        <taxon>Eukaryota</taxon>
        <taxon>Fungi</taxon>
        <taxon>Dikarya</taxon>
        <taxon>Basidiomycota</taxon>
        <taxon>Agaricomycotina</taxon>
        <taxon>Agaricomycetes</taxon>
        <taxon>Cantharellales</taxon>
        <taxon>Ceratobasidiaceae</taxon>
        <taxon>Rhizoctonia</taxon>
    </lineage>
</organism>
<reference evidence="7 8" key="1">
    <citation type="submission" date="2013-12" db="EMBL/GenBank/DDBJ databases">
        <authorList>
            <person name="Cubeta M."/>
            <person name="Pakala S."/>
            <person name="Fedorova N."/>
            <person name="Thomas E."/>
            <person name="Dean R."/>
            <person name="Jabaji S."/>
            <person name="Neate S."/>
            <person name="Toda T."/>
            <person name="Tavantzis S."/>
            <person name="Vilgalys R."/>
            <person name="Bharathan N."/>
            <person name="Pakala S."/>
            <person name="Losada L.S."/>
            <person name="Zafar N."/>
            <person name="Nierman W."/>
        </authorList>
    </citation>
    <scope>NUCLEOTIDE SEQUENCE [LARGE SCALE GENOMIC DNA]</scope>
    <source>
        <strain evidence="7 8">123E</strain>
    </source>
</reference>
<dbReference type="HOGENOM" id="CLU_080787_0_0_1"/>
<name>A0A074RJ23_9AGAM</name>
<comment type="similarity">
    <text evidence="1">Belongs to the helicase family. RecQ subfamily.</text>
</comment>
<dbReference type="AlphaFoldDB" id="A0A074RJ23"/>
<keyword evidence="8" id="KW-1185">Reference proteome</keyword>
<evidence type="ECO:0000259" key="6">
    <source>
        <dbReference type="PROSITE" id="PS51192"/>
    </source>
</evidence>
<dbReference type="GO" id="GO:0009378">
    <property type="term" value="F:four-way junction helicase activity"/>
    <property type="evidence" value="ECO:0007669"/>
    <property type="project" value="TreeGrafter"/>
</dbReference>
<keyword evidence="7" id="KW-0547">Nucleotide-binding</keyword>
<dbReference type="PANTHER" id="PTHR13710">
    <property type="entry name" value="DNA HELICASE RECQ FAMILY MEMBER"/>
    <property type="match status" value="1"/>
</dbReference>
<dbReference type="GO" id="GO:0000724">
    <property type="term" value="P:double-strand break repair via homologous recombination"/>
    <property type="evidence" value="ECO:0007669"/>
    <property type="project" value="TreeGrafter"/>
</dbReference>
<proteinExistence type="inferred from homology"/>
<dbReference type="InterPro" id="IPR014001">
    <property type="entry name" value="Helicase_ATP-bd"/>
</dbReference>
<evidence type="ECO:0000256" key="4">
    <source>
        <dbReference type="ARBA" id="ARBA00034617"/>
    </source>
</evidence>
<dbReference type="STRING" id="1423351.A0A074RJ23"/>
<accession>A0A074RJ23</accession>
<protein>
    <recommendedName>
        <fullName evidence="5">DNA 3'-5' helicase</fullName>
        <ecNumber evidence="5">5.6.2.4</ecNumber>
    </recommendedName>
</protein>
<dbReference type="EC" id="5.6.2.4" evidence="5"/>
<evidence type="ECO:0000256" key="2">
    <source>
        <dbReference type="ARBA" id="ARBA00023125"/>
    </source>
</evidence>
<dbReference type="PROSITE" id="PS51192">
    <property type="entry name" value="HELICASE_ATP_BIND_1"/>
    <property type="match status" value="1"/>
</dbReference>
<dbReference type="EMBL" id="AZST01001882">
    <property type="protein sequence ID" value="KEP45375.1"/>
    <property type="molecule type" value="Genomic_DNA"/>
</dbReference>
<dbReference type="InterPro" id="IPR027417">
    <property type="entry name" value="P-loop_NTPase"/>
</dbReference>
<dbReference type="SUPFAM" id="SSF52540">
    <property type="entry name" value="P-loop containing nucleoside triphosphate hydrolases"/>
    <property type="match status" value="1"/>
</dbReference>
<keyword evidence="3" id="KW-0413">Isomerase</keyword>
<keyword evidence="7" id="KW-0067">ATP-binding</keyword>
<dbReference type="InterPro" id="IPR011545">
    <property type="entry name" value="DEAD/DEAH_box_helicase_dom"/>
</dbReference>
<evidence type="ECO:0000256" key="1">
    <source>
        <dbReference type="ARBA" id="ARBA00005446"/>
    </source>
</evidence>